<dbReference type="Proteomes" id="UP001066276">
    <property type="component" value="Chromosome 2_1"/>
</dbReference>
<dbReference type="EMBL" id="JANPWB010000003">
    <property type="protein sequence ID" value="KAJ1197699.1"/>
    <property type="molecule type" value="Genomic_DNA"/>
</dbReference>
<reference evidence="2" key="1">
    <citation type="journal article" date="2022" name="bioRxiv">
        <title>Sequencing and chromosome-scale assembly of the giantPleurodeles waltlgenome.</title>
        <authorList>
            <person name="Brown T."/>
            <person name="Elewa A."/>
            <person name="Iarovenko S."/>
            <person name="Subramanian E."/>
            <person name="Araus A.J."/>
            <person name="Petzold A."/>
            <person name="Susuki M."/>
            <person name="Suzuki K.-i.T."/>
            <person name="Hayashi T."/>
            <person name="Toyoda A."/>
            <person name="Oliveira C."/>
            <person name="Osipova E."/>
            <person name="Leigh N.D."/>
            <person name="Simon A."/>
            <person name="Yun M.H."/>
        </authorList>
    </citation>
    <scope>NUCLEOTIDE SEQUENCE</scope>
    <source>
        <strain evidence="2">20211129_DDA</strain>
        <tissue evidence="2">Liver</tissue>
    </source>
</reference>
<proteinExistence type="predicted"/>
<name>A0AAV7VAQ9_PLEWA</name>
<sequence length="130" mass="13772">MARGIAGSDAAPDPVPGGRRAEMSCSSIGSLLQGGGCKTLSDAKFVPWFWEIWRLAKSQCWGSTSQGHDDVTRLQAVGWRRFVMDVGLTTFLCQQSWAGRLSGCSSARPTGSSNFYEVHGLGTGGVEATG</sequence>
<evidence type="ECO:0000256" key="1">
    <source>
        <dbReference type="SAM" id="MobiDB-lite"/>
    </source>
</evidence>
<feature type="region of interest" description="Disordered" evidence="1">
    <location>
        <begin position="1"/>
        <end position="21"/>
    </location>
</feature>
<keyword evidence="3" id="KW-1185">Reference proteome</keyword>
<protein>
    <submittedName>
        <fullName evidence="2">Uncharacterized protein</fullName>
    </submittedName>
</protein>
<gene>
    <name evidence="2" type="ORF">NDU88_001555</name>
</gene>
<organism evidence="2 3">
    <name type="scientific">Pleurodeles waltl</name>
    <name type="common">Iberian ribbed newt</name>
    <dbReference type="NCBI Taxonomy" id="8319"/>
    <lineage>
        <taxon>Eukaryota</taxon>
        <taxon>Metazoa</taxon>
        <taxon>Chordata</taxon>
        <taxon>Craniata</taxon>
        <taxon>Vertebrata</taxon>
        <taxon>Euteleostomi</taxon>
        <taxon>Amphibia</taxon>
        <taxon>Batrachia</taxon>
        <taxon>Caudata</taxon>
        <taxon>Salamandroidea</taxon>
        <taxon>Salamandridae</taxon>
        <taxon>Pleurodelinae</taxon>
        <taxon>Pleurodeles</taxon>
    </lineage>
</organism>
<accession>A0AAV7VAQ9</accession>
<evidence type="ECO:0000313" key="3">
    <source>
        <dbReference type="Proteomes" id="UP001066276"/>
    </source>
</evidence>
<evidence type="ECO:0000313" key="2">
    <source>
        <dbReference type="EMBL" id="KAJ1197699.1"/>
    </source>
</evidence>
<dbReference type="AlphaFoldDB" id="A0AAV7VAQ9"/>
<comment type="caution">
    <text evidence="2">The sequence shown here is derived from an EMBL/GenBank/DDBJ whole genome shotgun (WGS) entry which is preliminary data.</text>
</comment>